<evidence type="ECO:0000313" key="7">
    <source>
        <dbReference type="Ensembl" id="ENSMSIP00000020453.1"/>
    </source>
</evidence>
<name>A0A8C6HEP7_MUSSI</name>
<dbReference type="GO" id="GO:0005886">
    <property type="term" value="C:plasma membrane"/>
    <property type="evidence" value="ECO:0007669"/>
    <property type="project" value="UniProtKB-ARBA"/>
</dbReference>
<dbReference type="SUPFAM" id="SSF48726">
    <property type="entry name" value="Immunoglobulin"/>
    <property type="match status" value="1"/>
</dbReference>
<keyword evidence="8" id="KW-1185">Reference proteome</keyword>
<dbReference type="InterPro" id="IPR013106">
    <property type="entry name" value="Ig_V-set"/>
</dbReference>
<organism evidence="7 8">
    <name type="scientific">Mus spicilegus</name>
    <name type="common">Mound-building mouse</name>
    <dbReference type="NCBI Taxonomy" id="10103"/>
    <lineage>
        <taxon>Eukaryota</taxon>
        <taxon>Metazoa</taxon>
        <taxon>Chordata</taxon>
        <taxon>Craniata</taxon>
        <taxon>Vertebrata</taxon>
        <taxon>Euteleostomi</taxon>
        <taxon>Mammalia</taxon>
        <taxon>Eutheria</taxon>
        <taxon>Euarchontoglires</taxon>
        <taxon>Glires</taxon>
        <taxon>Rodentia</taxon>
        <taxon>Myomorpha</taxon>
        <taxon>Muroidea</taxon>
        <taxon>Muridae</taxon>
        <taxon>Murinae</taxon>
        <taxon>Mus</taxon>
        <taxon>Mus</taxon>
    </lineage>
</organism>
<dbReference type="AlphaFoldDB" id="A0A8C6HEP7"/>
<dbReference type="Pfam" id="PF07686">
    <property type="entry name" value="V-set"/>
    <property type="match status" value="1"/>
</dbReference>
<dbReference type="PROSITE" id="PS50835">
    <property type="entry name" value="IG_LIKE"/>
    <property type="match status" value="1"/>
</dbReference>
<dbReference type="GO" id="GO:0005576">
    <property type="term" value="C:extracellular region"/>
    <property type="evidence" value="ECO:0007669"/>
    <property type="project" value="UniProtKB-ARBA"/>
</dbReference>
<dbReference type="InterPro" id="IPR013783">
    <property type="entry name" value="Ig-like_fold"/>
</dbReference>
<dbReference type="Gene3D" id="2.60.40.10">
    <property type="entry name" value="Immunoglobulins"/>
    <property type="match status" value="1"/>
</dbReference>
<feature type="chain" id="PRO_5034145019" description="Ig-like domain-containing protein" evidence="5">
    <location>
        <begin position="21"/>
        <end position="174"/>
    </location>
</feature>
<reference evidence="7" key="1">
    <citation type="submission" date="2025-08" db="UniProtKB">
        <authorList>
            <consortium name="Ensembl"/>
        </authorList>
    </citation>
    <scope>IDENTIFICATION</scope>
</reference>
<dbReference type="InterPro" id="IPR036179">
    <property type="entry name" value="Ig-like_dom_sf"/>
</dbReference>
<dbReference type="GeneTree" id="ENSGT00940000162515"/>
<protein>
    <recommendedName>
        <fullName evidence="6">Ig-like domain-containing protein</fullName>
    </recommendedName>
</protein>
<feature type="signal peptide" evidence="5">
    <location>
        <begin position="1"/>
        <end position="20"/>
    </location>
</feature>
<keyword evidence="1" id="KW-0391">Immunity</keyword>
<dbReference type="InterPro" id="IPR050150">
    <property type="entry name" value="IgV_Light_Chain"/>
</dbReference>
<dbReference type="Ensembl" id="ENSMSIT00000025826.1">
    <property type="protein sequence ID" value="ENSMSIP00000020453.1"/>
    <property type="gene ID" value="ENSMSIG00000017374.1"/>
</dbReference>
<dbReference type="GO" id="GO:0002250">
    <property type="term" value="P:adaptive immune response"/>
    <property type="evidence" value="ECO:0007669"/>
    <property type="project" value="UniProtKB-KW"/>
</dbReference>
<evidence type="ECO:0000256" key="2">
    <source>
        <dbReference type="ARBA" id="ARBA00023130"/>
    </source>
</evidence>
<dbReference type="FunFam" id="2.60.40.10:FF:000212">
    <property type="entry name" value="Immunoglobulin kappa chain variable 12-38"/>
    <property type="match status" value="1"/>
</dbReference>
<keyword evidence="5" id="KW-0732">Signal</keyword>
<keyword evidence="4" id="KW-1280">Immunoglobulin</keyword>
<evidence type="ECO:0000256" key="5">
    <source>
        <dbReference type="SAM" id="SignalP"/>
    </source>
</evidence>
<keyword evidence="3" id="KW-1015">Disulfide bond</keyword>
<feature type="domain" description="Ig-like" evidence="6">
    <location>
        <begin position="3"/>
        <end position="108"/>
    </location>
</feature>
<evidence type="ECO:0000256" key="3">
    <source>
        <dbReference type="ARBA" id="ARBA00023157"/>
    </source>
</evidence>
<proteinExistence type="predicted"/>
<keyword evidence="2" id="KW-1064">Adaptive immunity</keyword>
<accession>A0A8C6HEP7</accession>
<dbReference type="PANTHER" id="PTHR23267">
    <property type="entry name" value="IMMUNOGLOBULIN LIGHT CHAIN"/>
    <property type="match status" value="1"/>
</dbReference>
<dbReference type="GO" id="GO:0019814">
    <property type="term" value="C:immunoglobulin complex"/>
    <property type="evidence" value="ECO:0007669"/>
    <property type="project" value="UniProtKB-KW"/>
</dbReference>
<sequence>MRPSIQFLGLLLFWLHGAQCDIQMTQSPSSLSASLGGKVTITCKASQDINKYIAWYQHKPGKGPRLLIRYTSTLQPGIPSRFSGSGSGRDYSFSISNLEPEDIATYYCLQYDNLLPTEIQIITKTTQGSRSERLGCPQILTLCLNHFAKRFFFSKLQSLWDLLVKRELKKKRKK</sequence>
<dbReference type="SMART" id="SM00409">
    <property type="entry name" value="IG"/>
    <property type="match status" value="1"/>
</dbReference>
<dbReference type="Proteomes" id="UP000694415">
    <property type="component" value="Unplaced"/>
</dbReference>
<reference evidence="7" key="2">
    <citation type="submission" date="2025-09" db="UniProtKB">
        <authorList>
            <consortium name="Ensembl"/>
        </authorList>
    </citation>
    <scope>IDENTIFICATION</scope>
</reference>
<evidence type="ECO:0000256" key="1">
    <source>
        <dbReference type="ARBA" id="ARBA00022859"/>
    </source>
</evidence>
<dbReference type="InterPro" id="IPR007110">
    <property type="entry name" value="Ig-like_dom"/>
</dbReference>
<evidence type="ECO:0000256" key="4">
    <source>
        <dbReference type="ARBA" id="ARBA00043265"/>
    </source>
</evidence>
<dbReference type="InterPro" id="IPR003599">
    <property type="entry name" value="Ig_sub"/>
</dbReference>
<evidence type="ECO:0000313" key="8">
    <source>
        <dbReference type="Proteomes" id="UP000694415"/>
    </source>
</evidence>
<dbReference type="SMART" id="SM00406">
    <property type="entry name" value="IGv"/>
    <property type="match status" value="1"/>
</dbReference>
<evidence type="ECO:0000259" key="6">
    <source>
        <dbReference type="PROSITE" id="PS50835"/>
    </source>
</evidence>